<dbReference type="RefSeq" id="WP_354314687.1">
    <property type="nucleotide sequence ID" value="NZ_JBEPME010000008.1"/>
</dbReference>
<evidence type="ECO:0000313" key="2">
    <source>
        <dbReference type="EMBL" id="MET3659186.1"/>
    </source>
</evidence>
<dbReference type="EMBL" id="JBEPME010000008">
    <property type="protein sequence ID" value="MET3659186.1"/>
    <property type="molecule type" value="Genomic_DNA"/>
</dbReference>
<keyword evidence="1" id="KW-0472">Membrane</keyword>
<dbReference type="Proteomes" id="UP001549104">
    <property type="component" value="Unassembled WGS sequence"/>
</dbReference>
<accession>A0ABV2KDM7</accession>
<evidence type="ECO:0000256" key="1">
    <source>
        <dbReference type="SAM" id="Phobius"/>
    </source>
</evidence>
<organism evidence="2 3">
    <name type="scientific">Sporosarcina psychrophila</name>
    <name type="common">Bacillus psychrophilus</name>
    <dbReference type="NCBI Taxonomy" id="1476"/>
    <lineage>
        <taxon>Bacteria</taxon>
        <taxon>Bacillati</taxon>
        <taxon>Bacillota</taxon>
        <taxon>Bacilli</taxon>
        <taxon>Bacillales</taxon>
        <taxon>Caryophanaceae</taxon>
        <taxon>Sporosarcina</taxon>
    </lineage>
</organism>
<keyword evidence="1" id="KW-0812">Transmembrane</keyword>
<protein>
    <submittedName>
        <fullName evidence="2">Membrane protein YczE</fullName>
    </submittedName>
</protein>
<evidence type="ECO:0000313" key="3">
    <source>
        <dbReference type="Proteomes" id="UP001549104"/>
    </source>
</evidence>
<sequence>MAEAPPDPSQFQHVFYNFGVTEILFGGPIGIGTILIALFLWQMIHYTLPKCRRFLLKIIDEQEIKVLL</sequence>
<feature type="transmembrane region" description="Helical" evidence="1">
    <location>
        <begin position="23"/>
        <end position="44"/>
    </location>
</feature>
<gene>
    <name evidence="2" type="ORF">ABIC55_004306</name>
</gene>
<reference evidence="2 3" key="1">
    <citation type="submission" date="2024-06" db="EMBL/GenBank/DDBJ databases">
        <title>Sorghum-associated microbial communities from plants grown in Nebraska, USA.</title>
        <authorList>
            <person name="Schachtman D."/>
        </authorList>
    </citation>
    <scope>NUCLEOTIDE SEQUENCE [LARGE SCALE GENOMIC DNA]</scope>
    <source>
        <strain evidence="2 3">1288</strain>
    </source>
</reference>
<name>A0ABV2KDM7_SPOPS</name>
<comment type="caution">
    <text evidence="2">The sequence shown here is derived from an EMBL/GenBank/DDBJ whole genome shotgun (WGS) entry which is preliminary data.</text>
</comment>
<proteinExistence type="predicted"/>
<keyword evidence="1" id="KW-1133">Transmembrane helix</keyword>
<keyword evidence="3" id="KW-1185">Reference proteome</keyword>